<dbReference type="AlphaFoldDB" id="D9QN95"/>
<evidence type="ECO:0000313" key="2">
    <source>
        <dbReference type="Proteomes" id="UP000002696"/>
    </source>
</evidence>
<dbReference type="Proteomes" id="UP000002696">
    <property type="component" value="Chromosome"/>
</dbReference>
<accession>D9QN95</accession>
<dbReference type="RefSeq" id="WP_013268399.1">
    <property type="nucleotide sequence ID" value="NC_014375.1"/>
</dbReference>
<sequence length="76" mass="7980">MRLKMIHICAALAAAVALFLAFIAMGIAVMSGLAALLAAGLVAWIVYRVTRNALTRNRTPAPVARSEPDALHPPAT</sequence>
<gene>
    <name evidence="1" type="ordered locus">Bresu_0983</name>
</gene>
<evidence type="ECO:0000313" key="1">
    <source>
        <dbReference type="EMBL" id="ADL00296.1"/>
    </source>
</evidence>
<name>D9QN95_BRESC</name>
<proteinExistence type="predicted"/>
<dbReference type="EMBL" id="CP002102">
    <property type="protein sequence ID" value="ADL00296.1"/>
    <property type="molecule type" value="Genomic_DNA"/>
</dbReference>
<keyword evidence="2" id="KW-1185">Reference proteome</keyword>
<organism evidence="1 2">
    <name type="scientific">Brevundimonas subvibrioides (strain ATCC 15264 / DSM 4735 / LMG 14903 / NBRC 16000 / CB 81)</name>
    <name type="common">Caulobacter subvibrioides</name>
    <dbReference type="NCBI Taxonomy" id="633149"/>
    <lineage>
        <taxon>Bacteria</taxon>
        <taxon>Pseudomonadati</taxon>
        <taxon>Pseudomonadota</taxon>
        <taxon>Alphaproteobacteria</taxon>
        <taxon>Caulobacterales</taxon>
        <taxon>Caulobacteraceae</taxon>
        <taxon>Brevundimonas</taxon>
    </lineage>
</organism>
<dbReference type="KEGG" id="bsb:Bresu_0983"/>
<dbReference type="STRING" id="633149.Bresu_0983"/>
<protein>
    <submittedName>
        <fullName evidence="1">Uncharacterized protein</fullName>
    </submittedName>
</protein>
<dbReference type="BioCyc" id="BSUB633149:G1GM8-983-MONOMER"/>
<dbReference type="InParanoid" id="D9QN95"/>
<dbReference type="HOGENOM" id="CLU_2647455_0_0_5"/>
<reference evidence="2" key="1">
    <citation type="journal article" date="2011" name="J. Bacteriol.">
        <title>Genome sequences of eight morphologically diverse alphaproteobacteria.</title>
        <authorList>
            <consortium name="US DOE Joint Genome Institute"/>
            <person name="Brown P.J."/>
            <person name="Kysela D.T."/>
            <person name="Buechlein A."/>
            <person name="Hemmerich C."/>
            <person name="Brun Y.V."/>
        </authorList>
    </citation>
    <scope>NUCLEOTIDE SEQUENCE [LARGE SCALE GENOMIC DNA]</scope>
    <source>
        <strain evidence="2">ATCC 15264 / DSM 4735 / LMG 14903 / NBRC 16000 / CB 81</strain>
    </source>
</reference>